<name>A0A8J2ML42_COTCN</name>
<evidence type="ECO:0000313" key="2">
    <source>
        <dbReference type="Proteomes" id="UP000786811"/>
    </source>
</evidence>
<dbReference type="Proteomes" id="UP000786811">
    <property type="component" value="Unassembled WGS sequence"/>
</dbReference>
<dbReference type="EMBL" id="CAJNRD030001120">
    <property type="protein sequence ID" value="CAG5092432.1"/>
    <property type="molecule type" value="Genomic_DNA"/>
</dbReference>
<sequence length="22" mass="2476">MLLVSQRKSDLQICGLLCCHSK</sequence>
<accession>A0A8J2ML42</accession>
<comment type="caution">
    <text evidence="1">The sequence shown here is derived from an EMBL/GenBank/DDBJ whole genome shotgun (WGS) entry which is preliminary data.</text>
</comment>
<keyword evidence="2" id="KW-1185">Reference proteome</keyword>
<dbReference type="AlphaFoldDB" id="A0A8J2ML42"/>
<organism evidence="1 2">
    <name type="scientific">Cotesia congregata</name>
    <name type="common">Parasitoid wasp</name>
    <name type="synonym">Apanteles congregatus</name>
    <dbReference type="NCBI Taxonomy" id="51543"/>
    <lineage>
        <taxon>Eukaryota</taxon>
        <taxon>Metazoa</taxon>
        <taxon>Ecdysozoa</taxon>
        <taxon>Arthropoda</taxon>
        <taxon>Hexapoda</taxon>
        <taxon>Insecta</taxon>
        <taxon>Pterygota</taxon>
        <taxon>Neoptera</taxon>
        <taxon>Endopterygota</taxon>
        <taxon>Hymenoptera</taxon>
        <taxon>Apocrita</taxon>
        <taxon>Ichneumonoidea</taxon>
        <taxon>Braconidae</taxon>
        <taxon>Microgastrinae</taxon>
        <taxon>Cotesia</taxon>
    </lineage>
</organism>
<protein>
    <submittedName>
        <fullName evidence="1">Cc_bv10.1_29.18_pseudo</fullName>
    </submittedName>
</protein>
<reference evidence="1" key="1">
    <citation type="submission" date="2021-04" db="EMBL/GenBank/DDBJ databases">
        <authorList>
            <person name="Chebbi M.A.C M."/>
        </authorList>
    </citation>
    <scope>NUCLEOTIDE SEQUENCE</scope>
</reference>
<gene>
    <name evidence="1" type="ORF">HICCMSTLAB_LOCUS6136</name>
</gene>
<evidence type="ECO:0000313" key="1">
    <source>
        <dbReference type="EMBL" id="CAG5092432.1"/>
    </source>
</evidence>
<proteinExistence type="predicted"/>